<dbReference type="InterPro" id="IPR009094">
    <property type="entry name" value="DiS-bond_isomerase_DsbC/G_N_sf"/>
</dbReference>
<sequence>MKHLLFCIAVLLGPASLSACAQAPQPGQAAASASKPSPSPAAIKGNTPDERARQALMTLNPKIEIDYIGAAALPGFREAIVGGQVVLVSDDGKYLVQGSVLDIGAQKELTQSSPALSKYRQGLLKSIKTSERIVFAPPNAKYTVSVFTDIECGYCRKLHSEIAEYNRRGIAIEYLAFPRMGLGSPDHKSMISVWCASDRKQALTDAKNGKPVPDRQCKSTPVDMEYHVGQRLGISGTPAIFAEDGTQLGGYLPADKMREALDKLAGDTQTGKPAGMP</sequence>
<dbReference type="EMBL" id="JAVDTT010000005">
    <property type="protein sequence ID" value="MDR6843179.1"/>
    <property type="molecule type" value="Genomic_DNA"/>
</dbReference>
<evidence type="ECO:0000256" key="7">
    <source>
        <dbReference type="RuleBase" id="RU364038"/>
    </source>
</evidence>
<dbReference type="Gene3D" id="3.40.30.10">
    <property type="entry name" value="Glutaredoxin"/>
    <property type="match status" value="1"/>
</dbReference>
<keyword evidence="3 7" id="KW-0732">Signal</keyword>
<keyword evidence="4 7" id="KW-0574">Periplasm</keyword>
<dbReference type="PANTHER" id="PTHR35272">
    <property type="entry name" value="THIOL:DISULFIDE INTERCHANGE PROTEIN DSBC-RELATED"/>
    <property type="match status" value="1"/>
</dbReference>
<keyword evidence="6 7" id="KW-0676">Redox-active center</keyword>
<evidence type="ECO:0000256" key="3">
    <source>
        <dbReference type="ARBA" id="ARBA00022729"/>
    </source>
</evidence>
<dbReference type="InterPro" id="IPR036249">
    <property type="entry name" value="Thioredoxin-like_sf"/>
</dbReference>
<evidence type="ECO:0000259" key="9">
    <source>
        <dbReference type="Pfam" id="PF10411"/>
    </source>
</evidence>
<protein>
    <recommendedName>
        <fullName evidence="7">Thiol:disulfide interchange protein</fullName>
    </recommendedName>
</protein>
<accession>A0ABU1RWM4</accession>
<dbReference type="Pfam" id="PF13098">
    <property type="entry name" value="Thioredoxin_2"/>
    <property type="match status" value="1"/>
</dbReference>
<name>A0ABU1RWM4_9GAMM</name>
<evidence type="ECO:0000259" key="10">
    <source>
        <dbReference type="Pfam" id="PF13098"/>
    </source>
</evidence>
<dbReference type="PANTHER" id="PTHR35272:SF3">
    <property type="entry name" value="THIOL:DISULFIDE INTERCHANGE PROTEIN DSBC"/>
    <property type="match status" value="1"/>
</dbReference>
<organism evidence="11 12">
    <name type="scientific">Pseudoxanthomonas sacheonensis</name>
    <dbReference type="NCBI Taxonomy" id="443615"/>
    <lineage>
        <taxon>Bacteria</taxon>
        <taxon>Pseudomonadati</taxon>
        <taxon>Pseudomonadota</taxon>
        <taxon>Gammaproteobacteria</taxon>
        <taxon>Lysobacterales</taxon>
        <taxon>Lysobacteraceae</taxon>
        <taxon>Pseudoxanthomonas</taxon>
    </lineage>
</organism>
<dbReference type="InterPro" id="IPR012336">
    <property type="entry name" value="Thioredoxin-like_fold"/>
</dbReference>
<dbReference type="GO" id="GO:0003756">
    <property type="term" value="F:protein disulfide isomerase activity"/>
    <property type="evidence" value="ECO:0007669"/>
    <property type="project" value="UniProtKB-EC"/>
</dbReference>
<dbReference type="InterPro" id="IPR051470">
    <property type="entry name" value="Thiol:disulfide_interchange"/>
</dbReference>
<dbReference type="SUPFAM" id="SSF52833">
    <property type="entry name" value="Thioredoxin-like"/>
    <property type="match status" value="1"/>
</dbReference>
<gene>
    <name evidence="11" type="ORF">J2W94_003486</name>
</gene>
<evidence type="ECO:0000313" key="12">
    <source>
        <dbReference type="Proteomes" id="UP001254759"/>
    </source>
</evidence>
<comment type="similarity">
    <text evidence="2 7">Belongs to the thioredoxin family. DsbC subfamily.</text>
</comment>
<comment type="subcellular location">
    <subcellularLocation>
        <location evidence="1 7">Periplasm</location>
    </subcellularLocation>
</comment>
<dbReference type="InterPro" id="IPR018950">
    <property type="entry name" value="DiS-bond_isomerase_DsbC/G_N"/>
</dbReference>
<reference evidence="11 12" key="1">
    <citation type="submission" date="2023-07" db="EMBL/GenBank/DDBJ databases">
        <title>Sorghum-associated microbial communities from plants grown in Nebraska, USA.</title>
        <authorList>
            <person name="Schachtman D."/>
        </authorList>
    </citation>
    <scope>NUCLEOTIDE SEQUENCE [LARGE SCALE GENOMIC DNA]</scope>
    <source>
        <strain evidence="11 12">BE107</strain>
    </source>
</reference>
<evidence type="ECO:0000313" key="11">
    <source>
        <dbReference type="EMBL" id="MDR6843179.1"/>
    </source>
</evidence>
<dbReference type="Proteomes" id="UP001254759">
    <property type="component" value="Unassembled WGS sequence"/>
</dbReference>
<dbReference type="Gene3D" id="3.10.450.70">
    <property type="entry name" value="Disulphide bond isomerase, DsbC/G, N-terminal"/>
    <property type="match status" value="1"/>
</dbReference>
<dbReference type="InterPro" id="IPR033954">
    <property type="entry name" value="DiS-bond_Isoase_DsbC/G"/>
</dbReference>
<dbReference type="SUPFAM" id="SSF54423">
    <property type="entry name" value="DsbC/DsbG N-terminal domain-like"/>
    <property type="match status" value="1"/>
</dbReference>
<feature type="domain" description="Thioredoxin-like fold" evidence="10">
    <location>
        <begin position="138"/>
        <end position="261"/>
    </location>
</feature>
<dbReference type="CDD" id="cd03020">
    <property type="entry name" value="DsbA_DsbC_DsbG"/>
    <property type="match status" value="1"/>
</dbReference>
<evidence type="ECO:0000256" key="8">
    <source>
        <dbReference type="SAM" id="MobiDB-lite"/>
    </source>
</evidence>
<dbReference type="Pfam" id="PF10411">
    <property type="entry name" value="DsbC_N"/>
    <property type="match status" value="1"/>
</dbReference>
<comment type="caution">
    <text evidence="11">The sequence shown here is derived from an EMBL/GenBank/DDBJ whole genome shotgun (WGS) entry which is preliminary data.</text>
</comment>
<keyword evidence="5" id="KW-1015">Disulfide bond</keyword>
<dbReference type="PROSITE" id="PS51257">
    <property type="entry name" value="PROKAR_LIPOPROTEIN"/>
    <property type="match status" value="1"/>
</dbReference>
<feature type="compositionally biased region" description="Low complexity" evidence="8">
    <location>
        <begin position="28"/>
        <end position="42"/>
    </location>
</feature>
<proteinExistence type="inferred from homology"/>
<keyword evidence="12" id="KW-1185">Reference proteome</keyword>
<evidence type="ECO:0000256" key="2">
    <source>
        <dbReference type="ARBA" id="ARBA00009813"/>
    </source>
</evidence>
<dbReference type="RefSeq" id="WP_310096103.1">
    <property type="nucleotide sequence ID" value="NZ_JAVDTT010000005.1"/>
</dbReference>
<feature type="region of interest" description="Disordered" evidence="8">
    <location>
        <begin position="28"/>
        <end position="47"/>
    </location>
</feature>
<comment type="function">
    <text evidence="7">Required for disulfide bond formation in some periplasmic proteins. Acts by transferring its disulfide bond to other proteins and is reduced in the process.</text>
</comment>
<evidence type="ECO:0000256" key="5">
    <source>
        <dbReference type="ARBA" id="ARBA00023157"/>
    </source>
</evidence>
<evidence type="ECO:0000256" key="6">
    <source>
        <dbReference type="ARBA" id="ARBA00023284"/>
    </source>
</evidence>
<evidence type="ECO:0000256" key="4">
    <source>
        <dbReference type="ARBA" id="ARBA00022764"/>
    </source>
</evidence>
<feature type="signal peptide" evidence="7">
    <location>
        <begin position="1"/>
        <end position="21"/>
    </location>
</feature>
<evidence type="ECO:0000256" key="1">
    <source>
        <dbReference type="ARBA" id="ARBA00004418"/>
    </source>
</evidence>
<keyword evidence="11" id="KW-0413">Isomerase</keyword>
<feature type="domain" description="Disulphide bond isomerase DsbC/G N-terminal" evidence="9">
    <location>
        <begin position="48"/>
        <end position="111"/>
    </location>
</feature>
<feature type="chain" id="PRO_5044985454" description="Thiol:disulfide interchange protein" evidence="7">
    <location>
        <begin position="22"/>
        <end position="277"/>
    </location>
</feature>